<evidence type="ECO:0000313" key="2">
    <source>
        <dbReference type="EnsemblPlants" id="QL12p002540:mrna"/>
    </source>
</evidence>
<reference evidence="2" key="2">
    <citation type="submission" date="2021-01" db="UniProtKB">
        <authorList>
            <consortium name="EnsemblPlants"/>
        </authorList>
    </citation>
    <scope>IDENTIFICATION</scope>
</reference>
<protein>
    <submittedName>
        <fullName evidence="2">Uncharacterized protein</fullName>
    </submittedName>
</protein>
<dbReference type="EMBL" id="LRBV02000012">
    <property type="status" value="NOT_ANNOTATED_CDS"/>
    <property type="molecule type" value="Genomic_DNA"/>
</dbReference>
<feature type="coiled-coil region" evidence="1">
    <location>
        <begin position="86"/>
        <end position="113"/>
    </location>
</feature>
<organism evidence="2 3">
    <name type="scientific">Quercus lobata</name>
    <name type="common">Valley oak</name>
    <dbReference type="NCBI Taxonomy" id="97700"/>
    <lineage>
        <taxon>Eukaryota</taxon>
        <taxon>Viridiplantae</taxon>
        <taxon>Streptophyta</taxon>
        <taxon>Embryophyta</taxon>
        <taxon>Tracheophyta</taxon>
        <taxon>Spermatophyta</taxon>
        <taxon>Magnoliopsida</taxon>
        <taxon>eudicotyledons</taxon>
        <taxon>Gunneridae</taxon>
        <taxon>Pentapetalae</taxon>
        <taxon>rosids</taxon>
        <taxon>fabids</taxon>
        <taxon>Fagales</taxon>
        <taxon>Fagaceae</taxon>
        <taxon>Quercus</taxon>
    </lineage>
</organism>
<evidence type="ECO:0000313" key="3">
    <source>
        <dbReference type="Proteomes" id="UP000594261"/>
    </source>
</evidence>
<reference evidence="2 3" key="1">
    <citation type="journal article" date="2016" name="G3 (Bethesda)">
        <title>First Draft Assembly and Annotation of the Genome of a California Endemic Oak Quercus lobata Nee (Fagaceae).</title>
        <authorList>
            <person name="Sork V.L."/>
            <person name="Fitz-Gibbon S.T."/>
            <person name="Puiu D."/>
            <person name="Crepeau M."/>
            <person name="Gugger P.F."/>
            <person name="Sherman R."/>
            <person name="Stevens K."/>
            <person name="Langley C.H."/>
            <person name="Pellegrini M."/>
            <person name="Salzberg S.L."/>
        </authorList>
    </citation>
    <scope>NUCLEOTIDE SEQUENCE [LARGE SCALE GENOMIC DNA]</scope>
    <source>
        <strain evidence="2 3">cv. SW786</strain>
    </source>
</reference>
<dbReference type="EnsemblPlants" id="QL12p002540:mrna">
    <property type="protein sequence ID" value="QL12p002540:mrna"/>
    <property type="gene ID" value="QL12p002540"/>
</dbReference>
<dbReference type="Proteomes" id="UP000594261">
    <property type="component" value="Chromosome 12"/>
</dbReference>
<proteinExistence type="predicted"/>
<dbReference type="InParanoid" id="A0A7N2N1K6"/>
<name>A0A7N2N1K6_QUELO</name>
<dbReference type="AlphaFoldDB" id="A0A7N2N1K6"/>
<sequence>MALVVATAWERWFNGIGVGEMVVVGESGDSQGPQQKSMTRDFETVAGCHERGARELIKVEFVVEFLLDHLREIARAFFTRNVQLAVDAIDARIKSLKKEAADLKACHERLLSRVTDPSHFGDQTLISDL</sequence>
<keyword evidence="1" id="KW-0175">Coiled coil</keyword>
<evidence type="ECO:0000256" key="1">
    <source>
        <dbReference type="SAM" id="Coils"/>
    </source>
</evidence>
<accession>A0A7N2N1K6</accession>
<dbReference type="Gramene" id="QL12p002540:mrna">
    <property type="protein sequence ID" value="QL12p002540:mrna"/>
    <property type="gene ID" value="QL12p002540"/>
</dbReference>
<keyword evidence="3" id="KW-1185">Reference proteome</keyword>